<name>A0A0R1XCR6_9LACO</name>
<gene>
    <name evidence="1" type="ORF">FC91_GL000620</name>
</gene>
<comment type="caution">
    <text evidence="1">The sequence shown here is derived from an EMBL/GenBank/DDBJ whole genome shotgun (WGS) entry which is preliminary data.</text>
</comment>
<dbReference type="PATRIC" id="fig|1122147.4.peg.642"/>
<evidence type="ECO:0000313" key="1">
    <source>
        <dbReference type="EMBL" id="KRM25705.1"/>
    </source>
</evidence>
<protein>
    <submittedName>
        <fullName evidence="1">Uncharacterized protein</fullName>
    </submittedName>
</protein>
<sequence length="63" mass="6826">MPAVVSNLAMVGIFSLESGIGRFENITFLICLVRQYAGLLNKSLAQKQFNGTDDIIDYADSVG</sequence>
<evidence type="ECO:0000313" key="2">
    <source>
        <dbReference type="Proteomes" id="UP000050949"/>
    </source>
</evidence>
<accession>A0A0R1XCR6</accession>
<reference evidence="1 2" key="1">
    <citation type="journal article" date="2015" name="Genome Announc.">
        <title>Expanding the biotechnology potential of lactobacilli through comparative genomics of 213 strains and associated genera.</title>
        <authorList>
            <person name="Sun Z."/>
            <person name="Harris H.M."/>
            <person name="McCann A."/>
            <person name="Guo C."/>
            <person name="Argimon S."/>
            <person name="Zhang W."/>
            <person name="Yang X."/>
            <person name="Jeffery I.B."/>
            <person name="Cooney J.C."/>
            <person name="Kagawa T.F."/>
            <person name="Liu W."/>
            <person name="Song Y."/>
            <person name="Salvetti E."/>
            <person name="Wrobel A."/>
            <person name="Rasinkangas P."/>
            <person name="Parkhill J."/>
            <person name="Rea M.C."/>
            <person name="O'Sullivan O."/>
            <person name="Ritari J."/>
            <person name="Douillard F.P."/>
            <person name="Paul Ross R."/>
            <person name="Yang R."/>
            <person name="Briner A.E."/>
            <person name="Felis G.E."/>
            <person name="de Vos W.M."/>
            <person name="Barrangou R."/>
            <person name="Klaenhammer T.R."/>
            <person name="Caufield P.W."/>
            <person name="Cui Y."/>
            <person name="Zhang H."/>
            <person name="O'Toole P.W."/>
        </authorList>
    </citation>
    <scope>NUCLEOTIDE SEQUENCE [LARGE SCALE GENOMIC DNA]</scope>
    <source>
        <strain evidence="1 2">DSM 16991</strain>
    </source>
</reference>
<dbReference type="Proteomes" id="UP000050949">
    <property type="component" value="Unassembled WGS sequence"/>
</dbReference>
<dbReference type="AlphaFoldDB" id="A0A0R1XCR6"/>
<organism evidence="1 2">
    <name type="scientific">Schleiferilactobacillus harbinensis DSM 16991</name>
    <dbReference type="NCBI Taxonomy" id="1122147"/>
    <lineage>
        <taxon>Bacteria</taxon>
        <taxon>Bacillati</taxon>
        <taxon>Bacillota</taxon>
        <taxon>Bacilli</taxon>
        <taxon>Lactobacillales</taxon>
        <taxon>Lactobacillaceae</taxon>
        <taxon>Schleiferilactobacillus</taxon>
    </lineage>
</organism>
<dbReference type="EMBL" id="AZFW01000103">
    <property type="protein sequence ID" value="KRM25705.1"/>
    <property type="molecule type" value="Genomic_DNA"/>
</dbReference>
<proteinExistence type="predicted"/>